<reference evidence="2" key="1">
    <citation type="submission" date="2020-07" db="EMBL/GenBank/DDBJ databases">
        <authorList>
            <person name="Pettersson B.M.F."/>
            <person name="Behra P.R.K."/>
            <person name="Ramesh M."/>
            <person name="Das S."/>
            <person name="Dasgupta S."/>
            <person name="Kirsebom L.A."/>
        </authorList>
    </citation>
    <scope>NUCLEOTIDE SEQUENCE</scope>
    <source>
        <strain evidence="2">DSM 44838</strain>
    </source>
</reference>
<dbReference type="Proteomes" id="UP001141629">
    <property type="component" value="Unassembled WGS sequence"/>
</dbReference>
<organism evidence="2 3">
    <name type="scientific">Mycobacterium yunnanensis</name>
    <dbReference type="NCBI Taxonomy" id="368477"/>
    <lineage>
        <taxon>Bacteria</taxon>
        <taxon>Bacillati</taxon>
        <taxon>Actinomycetota</taxon>
        <taxon>Actinomycetes</taxon>
        <taxon>Mycobacteriales</taxon>
        <taxon>Mycobacteriaceae</taxon>
        <taxon>Mycobacterium</taxon>
    </lineage>
</organism>
<dbReference type="RefSeq" id="WP_263994200.1">
    <property type="nucleotide sequence ID" value="NZ_JACKVK010000001.1"/>
</dbReference>
<gene>
    <name evidence="2" type="ORF">H7K45_02760</name>
</gene>
<evidence type="ECO:0000259" key="1">
    <source>
        <dbReference type="Pfam" id="PF18862"/>
    </source>
</evidence>
<dbReference type="EMBL" id="JACKVK010000001">
    <property type="protein sequence ID" value="MCV7419449.1"/>
    <property type="molecule type" value="Genomic_DNA"/>
</dbReference>
<evidence type="ECO:0000313" key="3">
    <source>
        <dbReference type="Proteomes" id="UP001141629"/>
    </source>
</evidence>
<evidence type="ECO:0000313" key="2">
    <source>
        <dbReference type="EMBL" id="MCV7419449.1"/>
    </source>
</evidence>
<comment type="caution">
    <text evidence="2">The sequence shown here is derived from an EMBL/GenBank/DDBJ whole genome shotgun (WGS) entry which is preliminary data.</text>
</comment>
<keyword evidence="3" id="KW-1185">Reference proteome</keyword>
<proteinExistence type="predicted"/>
<dbReference type="Pfam" id="PF18862">
    <property type="entry name" value="ApeA_NTD1"/>
    <property type="match status" value="1"/>
</dbReference>
<dbReference type="InterPro" id="IPR041223">
    <property type="entry name" value="ApeA_NTD"/>
</dbReference>
<name>A0A9X3BRE5_9MYCO</name>
<dbReference type="AlphaFoldDB" id="A0A9X3BRE5"/>
<protein>
    <recommendedName>
        <fullName evidence="1">ApeA N-terminal domain-containing protein</fullName>
    </recommendedName>
</protein>
<sequence length="438" mass="49246">MDGTLGHFWTESTDVYDLDKAADGYVRVVNDSIFHVGTLRTREFNSGFRNPNQRLPRPEAVYGLTASTRAMFFDLAGVGQSNVMGQRASTQTVRTRGVVVDVPFSVLKDTDFTEVELWISEVTQWSGLWGMSEQIRHGDDGRPNKFTASTLDHEPLEIDIRRGLKLTLDTTWSVQGPDDKRVLSTPLVVGTVSDRPRSWRQHLPALIAVQDLINLAYEGFVPAEHGTVEFKCREDGQPRTTPQMWNSRLMTLPPGSTKPAMTKVPMFSLDTIGGARGVRNWIRLDHDYPRATGPITNEHRFGASGVETRLLEVALGLEYWTKVNQQLGRAWAKPRKRTKKSFEPLPMAIGRHVGPAFTNFVGDLDKWADTFWDTYNSLKHAPNFEYDTSEVELLGDSGALLLLGALLNRAANNRTPMSVICDSHRTQMIGYNVRKLWT</sequence>
<reference evidence="2" key="2">
    <citation type="journal article" date="2022" name="BMC Genomics">
        <title>Comparative genome analysis of mycobacteria focusing on tRNA and non-coding RNA.</title>
        <authorList>
            <person name="Behra P.R.K."/>
            <person name="Pettersson B.M.F."/>
            <person name="Ramesh M."/>
            <person name="Das S."/>
            <person name="Dasgupta S."/>
            <person name="Kirsebom L.A."/>
        </authorList>
    </citation>
    <scope>NUCLEOTIDE SEQUENCE</scope>
    <source>
        <strain evidence="2">DSM 44838</strain>
    </source>
</reference>
<accession>A0A9X3BRE5</accession>
<feature type="domain" description="ApeA N-terminal" evidence="1">
    <location>
        <begin position="6"/>
        <end position="274"/>
    </location>
</feature>